<comment type="caution">
    <text evidence="1">The sequence shown here is derived from an EMBL/GenBank/DDBJ whole genome shotgun (WGS) entry which is preliminary data.</text>
</comment>
<evidence type="ECO:0000313" key="2">
    <source>
        <dbReference type="Proteomes" id="UP000887013"/>
    </source>
</evidence>
<accession>A0A8X6PMI0</accession>
<dbReference type="Proteomes" id="UP000887013">
    <property type="component" value="Unassembled WGS sequence"/>
</dbReference>
<evidence type="ECO:0000313" key="1">
    <source>
        <dbReference type="EMBL" id="GFT78906.1"/>
    </source>
</evidence>
<organism evidence="1 2">
    <name type="scientific">Nephila pilipes</name>
    <name type="common">Giant wood spider</name>
    <name type="synonym">Nephila maculata</name>
    <dbReference type="NCBI Taxonomy" id="299642"/>
    <lineage>
        <taxon>Eukaryota</taxon>
        <taxon>Metazoa</taxon>
        <taxon>Ecdysozoa</taxon>
        <taxon>Arthropoda</taxon>
        <taxon>Chelicerata</taxon>
        <taxon>Arachnida</taxon>
        <taxon>Araneae</taxon>
        <taxon>Araneomorphae</taxon>
        <taxon>Entelegynae</taxon>
        <taxon>Araneoidea</taxon>
        <taxon>Nephilidae</taxon>
        <taxon>Nephila</taxon>
    </lineage>
</organism>
<proteinExistence type="predicted"/>
<gene>
    <name evidence="1" type="ORF">NPIL_564561</name>
</gene>
<keyword evidence="2" id="KW-1185">Reference proteome</keyword>
<name>A0A8X6PMI0_NEPPI</name>
<dbReference type="AlphaFoldDB" id="A0A8X6PMI0"/>
<sequence>MHSSQDAAYLRKRSFHSHARRSIRNKHQYYARFFLTSTFEERERNSNVNPPLYLGDLGMPIHINKVADPLSGFPAKTWGALPFVTDLFFSRNAVRKIPAEGKAFGVNGTKLSLSPSDPCSEEAGKWCFTFFNGREGSRCQENRC</sequence>
<dbReference type="EMBL" id="BMAW01022663">
    <property type="protein sequence ID" value="GFT78906.1"/>
    <property type="molecule type" value="Genomic_DNA"/>
</dbReference>
<reference evidence="1" key="1">
    <citation type="submission" date="2020-08" db="EMBL/GenBank/DDBJ databases">
        <title>Multicomponent nature underlies the extraordinary mechanical properties of spider dragline silk.</title>
        <authorList>
            <person name="Kono N."/>
            <person name="Nakamura H."/>
            <person name="Mori M."/>
            <person name="Yoshida Y."/>
            <person name="Ohtoshi R."/>
            <person name="Malay A.D."/>
            <person name="Moran D.A.P."/>
            <person name="Tomita M."/>
            <person name="Numata K."/>
            <person name="Arakawa K."/>
        </authorList>
    </citation>
    <scope>NUCLEOTIDE SEQUENCE</scope>
</reference>
<protein>
    <submittedName>
        <fullName evidence="1">Uncharacterized protein</fullName>
    </submittedName>
</protein>